<dbReference type="EMBL" id="JACXVP010000002">
    <property type="protein sequence ID" value="KAG5627678.1"/>
    <property type="molecule type" value="Genomic_DNA"/>
</dbReference>
<sequence>MSNREYGTHFKAEISSIMHVAITQRNSWLKGFKVNSRQGDCMEITHLLYADGAIILCDVDVEQMKVFRIIVTIFEVVAGLHDMLTGGRVLCLRFMTLNIRRRSGIFAYNLSWHDGRASILSLGARLICINNVRDVLPNYMMSLSPIPP</sequence>
<accession>A0A9J6ASY9</accession>
<dbReference type="Proteomes" id="UP000824120">
    <property type="component" value="Chromosome 2"/>
</dbReference>
<proteinExistence type="predicted"/>
<gene>
    <name evidence="1" type="ORF">H5410_012896</name>
</gene>
<evidence type="ECO:0000313" key="2">
    <source>
        <dbReference type="Proteomes" id="UP000824120"/>
    </source>
</evidence>
<reference evidence="1 2" key="1">
    <citation type="submission" date="2020-09" db="EMBL/GenBank/DDBJ databases">
        <title>De no assembly of potato wild relative species, Solanum commersonii.</title>
        <authorList>
            <person name="Cho K."/>
        </authorList>
    </citation>
    <scope>NUCLEOTIDE SEQUENCE [LARGE SCALE GENOMIC DNA]</scope>
    <source>
        <strain evidence="1">LZ3.2</strain>
        <tissue evidence="1">Leaf</tissue>
    </source>
</reference>
<keyword evidence="2" id="KW-1185">Reference proteome</keyword>
<comment type="caution">
    <text evidence="1">The sequence shown here is derived from an EMBL/GenBank/DDBJ whole genome shotgun (WGS) entry which is preliminary data.</text>
</comment>
<dbReference type="AlphaFoldDB" id="A0A9J6ASY9"/>
<name>A0A9J6ASY9_SOLCO</name>
<protein>
    <submittedName>
        <fullName evidence="1">Uncharacterized protein</fullName>
    </submittedName>
</protein>
<organism evidence="1 2">
    <name type="scientific">Solanum commersonii</name>
    <name type="common">Commerson's wild potato</name>
    <name type="synonym">Commerson's nightshade</name>
    <dbReference type="NCBI Taxonomy" id="4109"/>
    <lineage>
        <taxon>Eukaryota</taxon>
        <taxon>Viridiplantae</taxon>
        <taxon>Streptophyta</taxon>
        <taxon>Embryophyta</taxon>
        <taxon>Tracheophyta</taxon>
        <taxon>Spermatophyta</taxon>
        <taxon>Magnoliopsida</taxon>
        <taxon>eudicotyledons</taxon>
        <taxon>Gunneridae</taxon>
        <taxon>Pentapetalae</taxon>
        <taxon>asterids</taxon>
        <taxon>lamiids</taxon>
        <taxon>Solanales</taxon>
        <taxon>Solanaceae</taxon>
        <taxon>Solanoideae</taxon>
        <taxon>Solaneae</taxon>
        <taxon>Solanum</taxon>
    </lineage>
</organism>
<evidence type="ECO:0000313" key="1">
    <source>
        <dbReference type="EMBL" id="KAG5627678.1"/>
    </source>
</evidence>